<dbReference type="Proteomes" id="UP000275408">
    <property type="component" value="Unassembled WGS sequence"/>
</dbReference>
<dbReference type="GO" id="GO:0051260">
    <property type="term" value="P:protein homooligomerization"/>
    <property type="evidence" value="ECO:0007669"/>
    <property type="project" value="InterPro"/>
</dbReference>
<dbReference type="STRING" id="46731.A0A3M6TEM5"/>
<dbReference type="PANTHER" id="PTHR14499:SF136">
    <property type="entry name" value="GH08630P"/>
    <property type="match status" value="1"/>
</dbReference>
<sequence length="268" mass="29932">MQDSVSRKHGVPNEENVNHIFSTIKLNIGGHYFTTSRQTLTKDPESELAAIFSSRSKFIECEDGAFFIDRDGTHFRFILNYLRTGKSVLPEGATALSQLLEEAKFYQIKELLDELNLVASKTEGRVRINVGGHYFTTTRQTLTKDPNSMLGRGNISSTGQGDYTRCTEAFLFSMVNPSGSEPTKMPLKRESQYAICCRSDYGPTFGLGRNGHDLHISGNANISASSSVFLGETYNNPTYNDPESKAELFFTGKTNFHVTNYEVFEIVN</sequence>
<evidence type="ECO:0000313" key="3">
    <source>
        <dbReference type="Proteomes" id="UP000275408"/>
    </source>
</evidence>
<protein>
    <recommendedName>
        <fullName evidence="1">BTB domain-containing protein</fullName>
    </recommendedName>
</protein>
<dbReference type="OrthoDB" id="2414723at2759"/>
<dbReference type="SMART" id="SM00225">
    <property type="entry name" value="BTB"/>
    <property type="match status" value="1"/>
</dbReference>
<reference evidence="2 3" key="1">
    <citation type="journal article" date="2018" name="Sci. Rep.">
        <title>Comparative analysis of the Pocillopora damicornis genome highlights role of immune system in coral evolution.</title>
        <authorList>
            <person name="Cunning R."/>
            <person name="Bay R.A."/>
            <person name="Gillette P."/>
            <person name="Baker A.C."/>
            <person name="Traylor-Knowles N."/>
        </authorList>
    </citation>
    <scope>NUCLEOTIDE SEQUENCE [LARGE SCALE GENOMIC DNA]</scope>
    <source>
        <strain evidence="2">RSMAS</strain>
        <tissue evidence="2">Whole animal</tissue>
    </source>
</reference>
<comment type="caution">
    <text evidence="2">The sequence shown here is derived from an EMBL/GenBank/DDBJ whole genome shotgun (WGS) entry which is preliminary data.</text>
</comment>
<proteinExistence type="predicted"/>
<dbReference type="EMBL" id="RCHS01003769">
    <property type="protein sequence ID" value="RMX39846.1"/>
    <property type="molecule type" value="Genomic_DNA"/>
</dbReference>
<organism evidence="2 3">
    <name type="scientific">Pocillopora damicornis</name>
    <name type="common">Cauliflower coral</name>
    <name type="synonym">Millepora damicornis</name>
    <dbReference type="NCBI Taxonomy" id="46731"/>
    <lineage>
        <taxon>Eukaryota</taxon>
        <taxon>Metazoa</taxon>
        <taxon>Cnidaria</taxon>
        <taxon>Anthozoa</taxon>
        <taxon>Hexacorallia</taxon>
        <taxon>Scleractinia</taxon>
        <taxon>Astrocoeniina</taxon>
        <taxon>Pocilloporidae</taxon>
        <taxon>Pocillopora</taxon>
    </lineage>
</organism>
<dbReference type="Gene3D" id="3.30.710.10">
    <property type="entry name" value="Potassium Channel Kv1.1, Chain A"/>
    <property type="match status" value="2"/>
</dbReference>
<name>A0A3M6TEM5_POCDA</name>
<keyword evidence="3" id="KW-1185">Reference proteome</keyword>
<gene>
    <name evidence="2" type="ORF">pdam_00013458</name>
</gene>
<dbReference type="Pfam" id="PF02214">
    <property type="entry name" value="BTB_2"/>
    <property type="match status" value="1"/>
</dbReference>
<dbReference type="InterPro" id="IPR003131">
    <property type="entry name" value="T1-type_BTB"/>
</dbReference>
<dbReference type="Pfam" id="PF07534">
    <property type="entry name" value="TLD"/>
    <property type="match status" value="1"/>
</dbReference>
<dbReference type="InterPro" id="IPR000210">
    <property type="entry name" value="BTB/POZ_dom"/>
</dbReference>
<dbReference type="InterPro" id="IPR011333">
    <property type="entry name" value="SKP1/BTB/POZ_sf"/>
</dbReference>
<feature type="domain" description="BTB" evidence="1">
    <location>
        <begin position="22"/>
        <end position="91"/>
    </location>
</feature>
<dbReference type="AlphaFoldDB" id="A0A3M6TEM5"/>
<evidence type="ECO:0000259" key="1">
    <source>
        <dbReference type="PROSITE" id="PS50097"/>
    </source>
</evidence>
<dbReference type="SUPFAM" id="SSF54695">
    <property type="entry name" value="POZ domain"/>
    <property type="match status" value="2"/>
</dbReference>
<dbReference type="PROSITE" id="PS50097">
    <property type="entry name" value="BTB"/>
    <property type="match status" value="1"/>
</dbReference>
<accession>A0A3M6TEM5</accession>
<dbReference type="InterPro" id="IPR006571">
    <property type="entry name" value="TLDc_dom"/>
</dbReference>
<evidence type="ECO:0000313" key="2">
    <source>
        <dbReference type="EMBL" id="RMX39846.1"/>
    </source>
</evidence>
<dbReference type="PANTHER" id="PTHR14499">
    <property type="entry name" value="POTASSIUM CHANNEL TETRAMERIZATION DOMAIN-CONTAINING"/>
    <property type="match status" value="1"/>
</dbReference>